<dbReference type="EC" id="2.7.1.49" evidence="2"/>
<evidence type="ECO:0000313" key="8">
    <source>
        <dbReference type="EMBL" id="AKJ68235.1"/>
    </source>
</evidence>
<dbReference type="PANTHER" id="PTHR20858:SF17">
    <property type="entry name" value="HYDROXYMETHYLPYRIMIDINE_PHOSPHOMETHYLPYRIMIDINE KINASE THI20-RELATED"/>
    <property type="match status" value="1"/>
</dbReference>
<dbReference type="GO" id="GO:0005829">
    <property type="term" value="C:cytosol"/>
    <property type="evidence" value="ECO:0007669"/>
    <property type="project" value="TreeGrafter"/>
</dbReference>
<dbReference type="GO" id="GO:0009229">
    <property type="term" value="P:thiamine diphosphate biosynthetic process"/>
    <property type="evidence" value="ECO:0007669"/>
    <property type="project" value="UniProtKB-UniPathway"/>
</dbReference>
<evidence type="ECO:0000256" key="2">
    <source>
        <dbReference type="ARBA" id="ARBA00012135"/>
    </source>
</evidence>
<dbReference type="CDD" id="cd01169">
    <property type="entry name" value="HMPP_kinase"/>
    <property type="match status" value="1"/>
</dbReference>
<dbReference type="GO" id="GO:0005524">
    <property type="term" value="F:ATP binding"/>
    <property type="evidence" value="ECO:0007669"/>
    <property type="project" value="UniProtKB-KW"/>
</dbReference>
<dbReference type="EMBL" id="CP011568">
    <property type="protein sequence ID" value="AKJ68235.1"/>
    <property type="molecule type" value="Genomic_DNA"/>
</dbReference>
<keyword evidence="3" id="KW-0808">Transferase</keyword>
<evidence type="ECO:0000256" key="5">
    <source>
        <dbReference type="ARBA" id="ARBA00022777"/>
    </source>
</evidence>
<dbReference type="Pfam" id="PF08543">
    <property type="entry name" value="Phos_pyr_kin"/>
    <property type="match status" value="1"/>
</dbReference>
<evidence type="ECO:0000313" key="9">
    <source>
        <dbReference type="Proteomes" id="UP000036700"/>
    </source>
</evidence>
<evidence type="ECO:0000256" key="6">
    <source>
        <dbReference type="ARBA" id="ARBA00022840"/>
    </source>
</evidence>
<keyword evidence="4" id="KW-0547">Nucleotide-binding</keyword>
<evidence type="ECO:0000256" key="4">
    <source>
        <dbReference type="ARBA" id="ARBA00022741"/>
    </source>
</evidence>
<dbReference type="InterPro" id="IPR013749">
    <property type="entry name" value="PM/HMP-P_kinase-1"/>
</dbReference>
<dbReference type="GO" id="GO:0008902">
    <property type="term" value="F:hydroxymethylpyrimidine kinase activity"/>
    <property type="evidence" value="ECO:0007669"/>
    <property type="project" value="UniProtKB-EC"/>
</dbReference>
<dbReference type="InterPro" id="IPR029056">
    <property type="entry name" value="Ribokinase-like"/>
</dbReference>
<dbReference type="KEGG" id="ptx:ABW99_08450"/>
<name>A0A0G3EMM8_9BURK</name>
<dbReference type="Proteomes" id="UP000036700">
    <property type="component" value="Chromosome"/>
</dbReference>
<dbReference type="OrthoDB" id="9810880at2"/>
<dbReference type="PANTHER" id="PTHR20858">
    <property type="entry name" value="PHOSPHOMETHYLPYRIMIDINE KINASE"/>
    <property type="match status" value="1"/>
</dbReference>
<comment type="pathway">
    <text evidence="1">Cofactor biosynthesis; thiamine diphosphate biosynthesis.</text>
</comment>
<proteinExistence type="predicted"/>
<gene>
    <name evidence="8" type="ORF">ABW99_08450</name>
</gene>
<evidence type="ECO:0000256" key="3">
    <source>
        <dbReference type="ARBA" id="ARBA00022679"/>
    </source>
</evidence>
<dbReference type="InterPro" id="IPR004399">
    <property type="entry name" value="HMP/HMP-P_kinase_dom"/>
</dbReference>
<dbReference type="GO" id="GO:0009228">
    <property type="term" value="P:thiamine biosynthetic process"/>
    <property type="evidence" value="ECO:0007669"/>
    <property type="project" value="InterPro"/>
</dbReference>
<dbReference type="NCBIfam" id="TIGR00097">
    <property type="entry name" value="HMP-P_kinase"/>
    <property type="match status" value="1"/>
</dbReference>
<evidence type="ECO:0000256" key="1">
    <source>
        <dbReference type="ARBA" id="ARBA00004948"/>
    </source>
</evidence>
<dbReference type="GO" id="GO:0008972">
    <property type="term" value="F:phosphomethylpyrimidine kinase activity"/>
    <property type="evidence" value="ECO:0007669"/>
    <property type="project" value="InterPro"/>
</dbReference>
<dbReference type="STRING" id="445709.ABW99_08450"/>
<feature type="domain" description="Pyridoxamine kinase/Phosphomethylpyrimidine kinase" evidence="7">
    <location>
        <begin position="15"/>
        <end position="262"/>
    </location>
</feature>
<keyword evidence="9" id="KW-1185">Reference proteome</keyword>
<dbReference type="FunFam" id="3.40.1190.20:FF:000003">
    <property type="entry name" value="Phosphomethylpyrimidine kinase ThiD"/>
    <property type="match status" value="1"/>
</dbReference>
<evidence type="ECO:0000259" key="7">
    <source>
        <dbReference type="Pfam" id="PF08543"/>
    </source>
</evidence>
<dbReference type="Gene3D" id="3.40.1190.20">
    <property type="match status" value="1"/>
</dbReference>
<sequence length="273" mass="28642">MAARIFNVLTIAGSDPGGGAGIQADLKTFSALGAYGMSAITALTAQNTLGVSAVHVVPSAFVAAQLDAVFSDIECAAVKIGMLANADIVRTVAQALRRYRPPHVVLDTVMVSKNGHALLAPEAVEALRLELLPLADLITPNLPEAAVLLDQPPATDETAMAMQAQALRDLGARNVLLKGGHLGGANSPDWLLTEQGSERFDAPRLPMRNTHGTGCTLSAALAALRPQHDGWPDTVRAAKQYVSQALGSSDALQVGHGIGPLHHFHAWWPRRTG</sequence>
<dbReference type="UniPathway" id="UPA00060">
    <property type="reaction ID" value="UER00138"/>
</dbReference>
<dbReference type="AlphaFoldDB" id="A0A0G3EMM8"/>
<keyword evidence="5 8" id="KW-0418">Kinase</keyword>
<dbReference type="SUPFAM" id="SSF53613">
    <property type="entry name" value="Ribokinase-like"/>
    <property type="match status" value="1"/>
</dbReference>
<keyword evidence="6" id="KW-0067">ATP-binding</keyword>
<organism evidence="8 9">
    <name type="scientific">Pandoraea thiooxydans</name>
    <dbReference type="NCBI Taxonomy" id="445709"/>
    <lineage>
        <taxon>Bacteria</taxon>
        <taxon>Pseudomonadati</taxon>
        <taxon>Pseudomonadota</taxon>
        <taxon>Betaproteobacteria</taxon>
        <taxon>Burkholderiales</taxon>
        <taxon>Burkholderiaceae</taxon>
        <taxon>Pandoraea</taxon>
    </lineage>
</organism>
<dbReference type="RefSeq" id="WP_047214055.1">
    <property type="nucleotide sequence ID" value="NZ_CP011568.3"/>
</dbReference>
<accession>A0A0G3EMM8</accession>
<dbReference type="PATRIC" id="fig|445709.3.peg.1808"/>
<protein>
    <recommendedName>
        <fullName evidence="2">hydroxymethylpyrimidine kinase</fullName>
        <ecNumber evidence="2">2.7.1.49</ecNumber>
    </recommendedName>
</protein>
<reference evidence="9" key="1">
    <citation type="submission" date="2015-06" db="EMBL/GenBank/DDBJ databases">
        <authorList>
            <person name="Lim Y.L."/>
            <person name="Ee R."/>
            <person name="Yong D."/>
            <person name="How K.Y."/>
            <person name="Yin W.F."/>
            <person name="Chan K.G."/>
        </authorList>
    </citation>
    <scope>NUCLEOTIDE SEQUENCE [LARGE SCALE GENOMIC DNA]</scope>
    <source>
        <strain evidence="9">DSM 25325</strain>
    </source>
</reference>